<name>A0ABM9PE43_9FLAO</name>
<sequence>MKEQNSSKHREVEKLKQHFELYHIVISAHKEFVRNDLFFVEVVINSHTFKILVEDEYRDFSTDSPLMNWYLVLISLELFNETEDILEWSNELNIPPTMFLEYYKSLATIYQKIEKLIGKVDPCISSFDYFNKTSTVRALLK</sequence>
<keyword evidence="2" id="KW-1185">Reference proteome</keyword>
<dbReference type="Proteomes" id="UP001497527">
    <property type="component" value="Unassembled WGS sequence"/>
</dbReference>
<organism evidence="1 2">
    <name type="scientific">Tenacibaculum polynesiense</name>
    <dbReference type="NCBI Taxonomy" id="3137857"/>
    <lineage>
        <taxon>Bacteria</taxon>
        <taxon>Pseudomonadati</taxon>
        <taxon>Bacteroidota</taxon>
        <taxon>Flavobacteriia</taxon>
        <taxon>Flavobacteriales</taxon>
        <taxon>Flavobacteriaceae</taxon>
        <taxon>Tenacibaculum</taxon>
    </lineage>
</organism>
<proteinExistence type="predicted"/>
<dbReference type="RefSeq" id="WP_348718213.1">
    <property type="nucleotide sequence ID" value="NZ_CAXJIO010000014.1"/>
</dbReference>
<accession>A0ABM9PE43</accession>
<comment type="caution">
    <text evidence="1">The sequence shown here is derived from an EMBL/GenBank/DDBJ whole genome shotgun (WGS) entry which is preliminary data.</text>
</comment>
<reference evidence="1 2" key="1">
    <citation type="submission" date="2024-05" db="EMBL/GenBank/DDBJ databases">
        <authorList>
            <person name="Duchaud E."/>
        </authorList>
    </citation>
    <scope>NUCLEOTIDE SEQUENCE [LARGE SCALE GENOMIC DNA]</scope>
    <source>
        <strain evidence="1">Ena-SAMPLE-TAB-13-05-2024-13:56:06:370-140308</strain>
    </source>
</reference>
<dbReference type="EMBL" id="CAXJIO010000014">
    <property type="protein sequence ID" value="CAL2103840.1"/>
    <property type="molecule type" value="Genomic_DNA"/>
</dbReference>
<evidence type="ECO:0000313" key="1">
    <source>
        <dbReference type="EMBL" id="CAL2103840.1"/>
    </source>
</evidence>
<evidence type="ECO:0000313" key="2">
    <source>
        <dbReference type="Proteomes" id="UP001497527"/>
    </source>
</evidence>
<gene>
    <name evidence="1" type="ORF">T190423A01A_50088</name>
</gene>
<protein>
    <submittedName>
        <fullName evidence="1">Uncharacterized protein</fullName>
    </submittedName>
</protein>